<protein>
    <submittedName>
        <fullName evidence="1">Uncharacterized protein</fullName>
    </submittedName>
</protein>
<evidence type="ECO:0000313" key="1">
    <source>
        <dbReference type="EMBL" id="JAE09179.1"/>
    </source>
</evidence>
<dbReference type="EMBL" id="GBRH01188717">
    <property type="protein sequence ID" value="JAE09179.1"/>
    <property type="molecule type" value="Transcribed_RNA"/>
</dbReference>
<reference evidence="1" key="2">
    <citation type="journal article" date="2015" name="Data Brief">
        <title>Shoot transcriptome of the giant reed, Arundo donax.</title>
        <authorList>
            <person name="Barrero R.A."/>
            <person name="Guerrero F.D."/>
            <person name="Moolhuijzen P."/>
            <person name="Goolsby J.A."/>
            <person name="Tidwell J."/>
            <person name="Bellgard S.E."/>
            <person name="Bellgard M.I."/>
        </authorList>
    </citation>
    <scope>NUCLEOTIDE SEQUENCE</scope>
    <source>
        <tissue evidence="1">Shoot tissue taken approximately 20 cm above the soil surface</tissue>
    </source>
</reference>
<reference evidence="1" key="1">
    <citation type="submission" date="2014-09" db="EMBL/GenBank/DDBJ databases">
        <authorList>
            <person name="Magalhaes I.L.F."/>
            <person name="Oliveira U."/>
            <person name="Santos F.R."/>
            <person name="Vidigal T.H.D.A."/>
            <person name="Brescovit A.D."/>
            <person name="Santos A.J."/>
        </authorList>
    </citation>
    <scope>NUCLEOTIDE SEQUENCE</scope>
    <source>
        <tissue evidence="1">Shoot tissue taken approximately 20 cm above the soil surface</tissue>
    </source>
</reference>
<dbReference type="AlphaFoldDB" id="A0A0A9FD98"/>
<name>A0A0A9FD98_ARUDO</name>
<proteinExistence type="predicted"/>
<sequence length="40" mass="4755">MIISFCVNTKRRCSKRPLKSKDMVVEFVRHTTEHIMTPMC</sequence>
<accession>A0A0A9FD98</accession>
<organism evidence="1">
    <name type="scientific">Arundo donax</name>
    <name type="common">Giant reed</name>
    <name type="synonym">Donax arundinaceus</name>
    <dbReference type="NCBI Taxonomy" id="35708"/>
    <lineage>
        <taxon>Eukaryota</taxon>
        <taxon>Viridiplantae</taxon>
        <taxon>Streptophyta</taxon>
        <taxon>Embryophyta</taxon>
        <taxon>Tracheophyta</taxon>
        <taxon>Spermatophyta</taxon>
        <taxon>Magnoliopsida</taxon>
        <taxon>Liliopsida</taxon>
        <taxon>Poales</taxon>
        <taxon>Poaceae</taxon>
        <taxon>PACMAD clade</taxon>
        <taxon>Arundinoideae</taxon>
        <taxon>Arundineae</taxon>
        <taxon>Arundo</taxon>
    </lineage>
</organism>